<feature type="domain" description="RNase H type-1" evidence="1">
    <location>
        <begin position="67"/>
        <end position="184"/>
    </location>
</feature>
<dbReference type="OrthoDB" id="1938131at2759"/>
<dbReference type="InterPro" id="IPR044730">
    <property type="entry name" value="RNase_H-like_dom_plant"/>
</dbReference>
<keyword evidence="3" id="KW-1185">Reference proteome</keyword>
<reference evidence="2" key="1">
    <citation type="journal article" date="2022" name="Front. Genet.">
        <title>Chromosome-Scale Assembly of the Dendrobium nobile Genome Provides Insights Into the Molecular Mechanism of the Biosynthesis of the Medicinal Active Ingredient of Dendrobium.</title>
        <authorList>
            <person name="Xu Q."/>
            <person name="Niu S.-C."/>
            <person name="Li K.-L."/>
            <person name="Zheng P.-J."/>
            <person name="Zhang X.-J."/>
            <person name="Jia Y."/>
            <person name="Liu Y."/>
            <person name="Niu Y.-X."/>
            <person name="Yu L.-H."/>
            <person name="Chen D.-F."/>
            <person name="Zhang G.-Q."/>
        </authorList>
    </citation>
    <scope>NUCLEOTIDE SEQUENCE</scope>
    <source>
        <tissue evidence="2">Leaf</tissue>
    </source>
</reference>
<organism evidence="2 3">
    <name type="scientific">Dendrobium nobile</name>
    <name type="common">Orchid</name>
    <dbReference type="NCBI Taxonomy" id="94219"/>
    <lineage>
        <taxon>Eukaryota</taxon>
        <taxon>Viridiplantae</taxon>
        <taxon>Streptophyta</taxon>
        <taxon>Embryophyta</taxon>
        <taxon>Tracheophyta</taxon>
        <taxon>Spermatophyta</taxon>
        <taxon>Magnoliopsida</taxon>
        <taxon>Liliopsida</taxon>
        <taxon>Asparagales</taxon>
        <taxon>Orchidaceae</taxon>
        <taxon>Epidendroideae</taxon>
        <taxon>Malaxideae</taxon>
        <taxon>Dendrobiinae</taxon>
        <taxon>Dendrobium</taxon>
    </lineage>
</organism>
<dbReference type="SMR" id="A0A8T3AH20"/>
<evidence type="ECO:0000259" key="1">
    <source>
        <dbReference type="Pfam" id="PF13456"/>
    </source>
</evidence>
<dbReference type="InterPro" id="IPR002156">
    <property type="entry name" value="RNaseH_domain"/>
</dbReference>
<dbReference type="InterPro" id="IPR012337">
    <property type="entry name" value="RNaseH-like_sf"/>
</dbReference>
<dbReference type="AlphaFoldDB" id="A0A8T3AH20"/>
<proteinExistence type="predicted"/>
<dbReference type="GO" id="GO:0004523">
    <property type="term" value="F:RNA-DNA hybrid ribonuclease activity"/>
    <property type="evidence" value="ECO:0007669"/>
    <property type="project" value="InterPro"/>
</dbReference>
<comment type="caution">
    <text evidence="2">The sequence shown here is derived from an EMBL/GenBank/DDBJ whole genome shotgun (WGS) entry which is preliminary data.</text>
</comment>
<dbReference type="Pfam" id="PF13456">
    <property type="entry name" value="RVT_3"/>
    <property type="match status" value="1"/>
</dbReference>
<dbReference type="Gene3D" id="3.30.420.10">
    <property type="entry name" value="Ribonuclease H-like superfamily/Ribonuclease H"/>
    <property type="match status" value="1"/>
</dbReference>
<dbReference type="PANTHER" id="PTHR47723:SF19">
    <property type="entry name" value="POLYNUCLEOTIDYL TRANSFERASE, RIBONUCLEASE H-LIKE SUPERFAMILY PROTEIN"/>
    <property type="match status" value="1"/>
</dbReference>
<dbReference type="GO" id="GO:0003676">
    <property type="term" value="F:nucleic acid binding"/>
    <property type="evidence" value="ECO:0007669"/>
    <property type="project" value="InterPro"/>
</dbReference>
<evidence type="ECO:0000313" key="3">
    <source>
        <dbReference type="Proteomes" id="UP000829196"/>
    </source>
</evidence>
<gene>
    <name evidence="2" type="ORF">KFK09_021741</name>
</gene>
<dbReference type="InterPro" id="IPR053151">
    <property type="entry name" value="RNase_H-like"/>
</dbReference>
<protein>
    <recommendedName>
        <fullName evidence="1">RNase H type-1 domain-containing protein</fullName>
    </recommendedName>
</protein>
<dbReference type="InterPro" id="IPR036397">
    <property type="entry name" value="RNaseH_sf"/>
</dbReference>
<accession>A0A8T3AH20</accession>
<dbReference type="CDD" id="cd06222">
    <property type="entry name" value="RNase_H_like"/>
    <property type="match status" value="1"/>
</dbReference>
<dbReference type="Proteomes" id="UP000829196">
    <property type="component" value="Unassembled WGS sequence"/>
</dbReference>
<dbReference type="PANTHER" id="PTHR47723">
    <property type="entry name" value="OS05G0353850 PROTEIN"/>
    <property type="match status" value="1"/>
</dbReference>
<dbReference type="EMBL" id="JAGYWB010000016">
    <property type="protein sequence ID" value="KAI0495440.1"/>
    <property type="molecule type" value="Genomic_DNA"/>
</dbReference>
<evidence type="ECO:0000313" key="2">
    <source>
        <dbReference type="EMBL" id="KAI0495440.1"/>
    </source>
</evidence>
<name>A0A8T3AH20_DENNO</name>
<sequence length="220" mass="24662">MDASQIILNVRHKILQFYSYNLITVKTFKKCTNMAIAFGIPMNNGIINSVDKIVKWIKPKPPYVKLNSDGSVGPNCAGAGGIIRDQLGCILAVYIAPLQCSNAISTELMALHYGLNICIKMGITYVWIEVDAMLLNQIINNVVPSNPQNFYLISKIKSSLTFVNFYISHIYREANVCADWLAKKGCSMHNYEKLDVRRLNPSLKGMINLDKASLPYIRNV</sequence>
<dbReference type="SUPFAM" id="SSF53098">
    <property type="entry name" value="Ribonuclease H-like"/>
    <property type="match status" value="1"/>
</dbReference>